<comment type="caution">
    <text evidence="3">The sequence shown here is derived from an EMBL/GenBank/DDBJ whole genome shotgun (WGS) entry which is preliminary data.</text>
</comment>
<feature type="transmembrane region" description="Helical" evidence="2">
    <location>
        <begin position="272"/>
        <end position="292"/>
    </location>
</feature>
<dbReference type="VEuPathDB" id="TriTrypDB:LmxM.33.1840"/>
<evidence type="ECO:0000313" key="3">
    <source>
        <dbReference type="EMBL" id="CBZ41050.1"/>
    </source>
</evidence>
<evidence type="ECO:0000256" key="1">
    <source>
        <dbReference type="SAM" id="MobiDB-lite"/>
    </source>
</evidence>
<dbReference type="KEGG" id="lmi:LmxM_33_1840_1"/>
<keyword evidence="2" id="KW-0812">Transmembrane</keyword>
<dbReference type="RefSeq" id="XP_003886475.1">
    <property type="nucleotide sequence ID" value="XM_003886426.1"/>
</dbReference>
<dbReference type="EMBL" id="CADB01000553">
    <property type="protein sequence ID" value="CBZ41050.1"/>
    <property type="molecule type" value="Genomic_DNA"/>
</dbReference>
<dbReference type="Pfam" id="PF07344">
    <property type="entry name" value="Amastin"/>
    <property type="match status" value="1"/>
</dbReference>
<evidence type="ECO:0000313" key="4">
    <source>
        <dbReference type="Proteomes" id="UP000007259"/>
    </source>
</evidence>
<keyword evidence="2" id="KW-1133">Transmembrane helix</keyword>
<dbReference type="OrthoDB" id="266851at2759"/>
<dbReference type="GeneID" id="13451259"/>
<name>E8NHS5_LEIMU</name>
<feature type="region of interest" description="Disordered" evidence="1">
    <location>
        <begin position="36"/>
        <end position="66"/>
    </location>
</feature>
<feature type="transmembrane region" description="Helical" evidence="2">
    <location>
        <begin position="199"/>
        <end position="220"/>
    </location>
</feature>
<gene>
    <name evidence="3" type="ORF">LmxM_33_1840_1</name>
</gene>
<dbReference type="Proteomes" id="UP000007259">
    <property type="component" value="Unassembled WGS sequence"/>
</dbReference>
<sequence length="310" mass="34468">MSPHYCLPSPSAALSISLLALFHCCPRRPSLFRLSQHARTPPDAKRQRVRAHTAATRPSRRRTSALSRSPFCLSPVPLPSSSALLRHLIPPPHLCRCFSRLPRRCPSQPLALVRFAAMACSVVVILYVALQLVAFLLVLVGTPLDMFRAAAPDILGPKLVCVSLWGMKVDCYNTTYIVTTDVLWADCLGRLKLFQAAQAFVIISVLIYFSAFIFGMFLLFCSSTFRWVCLGLNVAGIFTLCVVWAAMVVTYYKDDESDCKKAKDEFTFGIGFDLLITAWCLNIINAILMLFYSISSSRVNENNTPLTSSK</sequence>
<dbReference type="InterPro" id="IPR009944">
    <property type="entry name" value="Amastin"/>
</dbReference>
<evidence type="ECO:0000256" key="2">
    <source>
        <dbReference type="SAM" id="Phobius"/>
    </source>
</evidence>
<dbReference type="PhylomeDB" id="E8NHS5"/>
<organism evidence="3 4">
    <name type="scientific">Leishmania mexicana (strain MHOM/GT/2001/U1103)</name>
    <dbReference type="NCBI Taxonomy" id="929439"/>
    <lineage>
        <taxon>Eukaryota</taxon>
        <taxon>Discoba</taxon>
        <taxon>Euglenozoa</taxon>
        <taxon>Kinetoplastea</taxon>
        <taxon>Metakinetoplastina</taxon>
        <taxon>Trypanosomatida</taxon>
        <taxon>Trypanosomatidae</taxon>
        <taxon>Leishmaniinae</taxon>
        <taxon>Leishmania</taxon>
    </lineage>
</organism>
<feature type="transmembrane region" description="Helical" evidence="2">
    <location>
        <begin position="112"/>
        <end position="140"/>
    </location>
</feature>
<protein>
    <recommendedName>
        <fullName evidence="5">Amastin-like protein</fullName>
    </recommendedName>
</protein>
<accession>E8NHS5</accession>
<dbReference type="PANTHER" id="PTHR33297:SF4">
    <property type="entry name" value="AMASTIN"/>
    <property type="match status" value="1"/>
</dbReference>
<evidence type="ECO:0008006" key="5">
    <source>
        <dbReference type="Google" id="ProtNLM"/>
    </source>
</evidence>
<feature type="transmembrane region" description="Helical" evidence="2">
    <location>
        <begin position="227"/>
        <end position="252"/>
    </location>
</feature>
<proteinExistence type="predicted"/>
<reference evidence="3 4" key="1">
    <citation type="journal article" date="2011" name="Genome Res.">
        <title>Chromosome and gene copy number variation allow major structural change between species and strains of Leishmania.</title>
        <authorList>
            <person name="Rogers M.B."/>
            <person name="Hilley J.D."/>
            <person name="Dickens N.J."/>
            <person name="Wilkes J."/>
            <person name="Bates P.A."/>
            <person name="Depledge D.P."/>
            <person name="Harris D."/>
            <person name="Her Y."/>
            <person name="Herzyk P."/>
            <person name="Imamura H."/>
            <person name="Otto T.D."/>
            <person name="Sanders M."/>
            <person name="Seeger K."/>
            <person name="Dujardin J.C."/>
            <person name="Berriman M."/>
            <person name="Smith D.F."/>
            <person name="Hertz-Fowler C."/>
            <person name="Mottram J.C."/>
        </authorList>
    </citation>
    <scope>NUCLEOTIDE SEQUENCE [LARGE SCALE GENOMIC DNA]</scope>
    <source>
        <strain evidence="3 4">MHOM/GT/2001/U1103</strain>
    </source>
</reference>
<dbReference type="PANTHER" id="PTHR33297">
    <property type="entry name" value="AMASTIN-LIKE SURFACE PROTEIN-LIKE PROTEIN-RELATED"/>
    <property type="match status" value="1"/>
</dbReference>
<keyword evidence="2" id="KW-0472">Membrane</keyword>
<keyword evidence="4" id="KW-1185">Reference proteome</keyword>
<dbReference type="Gene3D" id="1.20.140.150">
    <property type="match status" value="1"/>
</dbReference>
<dbReference type="AlphaFoldDB" id="E8NHS5"/>